<proteinExistence type="predicted"/>
<dbReference type="AlphaFoldDB" id="A0AAE0ZUX7"/>
<keyword evidence="2" id="KW-1185">Reference proteome</keyword>
<evidence type="ECO:0000313" key="2">
    <source>
        <dbReference type="Proteomes" id="UP001283361"/>
    </source>
</evidence>
<gene>
    <name evidence="1" type="ORF">RRG08_043685</name>
</gene>
<sequence>MVHTLSCFTAVCARAGCYSNCLIRGLSAQCEWRHRLREIGSYKKLISEPPPPLLPTSPLTLFSHYSDHATEASDVVVSSRCLLSSTHDPEAIKHCGQAGKGSCAGASSMLAVITPPVIITLLPDPIEIASSIPCGQKQSMVSMAEFDVCIVSTGDRKPRHYTFKASKSPTQCCYCKLQLMSATAFCDL</sequence>
<reference evidence="1" key="1">
    <citation type="journal article" date="2023" name="G3 (Bethesda)">
        <title>A reference genome for the long-term kleptoplast-retaining sea slug Elysia crispata morphotype clarki.</title>
        <authorList>
            <person name="Eastman K.E."/>
            <person name="Pendleton A.L."/>
            <person name="Shaikh M.A."/>
            <person name="Suttiyut T."/>
            <person name="Ogas R."/>
            <person name="Tomko P."/>
            <person name="Gavelis G."/>
            <person name="Widhalm J.R."/>
            <person name="Wisecaver J.H."/>
        </authorList>
    </citation>
    <scope>NUCLEOTIDE SEQUENCE</scope>
    <source>
        <strain evidence="1">ECLA1</strain>
    </source>
</reference>
<accession>A0AAE0ZUX7</accession>
<organism evidence="1 2">
    <name type="scientific">Elysia crispata</name>
    <name type="common">lettuce slug</name>
    <dbReference type="NCBI Taxonomy" id="231223"/>
    <lineage>
        <taxon>Eukaryota</taxon>
        <taxon>Metazoa</taxon>
        <taxon>Spiralia</taxon>
        <taxon>Lophotrochozoa</taxon>
        <taxon>Mollusca</taxon>
        <taxon>Gastropoda</taxon>
        <taxon>Heterobranchia</taxon>
        <taxon>Euthyneura</taxon>
        <taxon>Panpulmonata</taxon>
        <taxon>Sacoglossa</taxon>
        <taxon>Placobranchoidea</taxon>
        <taxon>Plakobranchidae</taxon>
        <taxon>Elysia</taxon>
    </lineage>
</organism>
<protein>
    <submittedName>
        <fullName evidence="1">Uncharacterized protein</fullName>
    </submittedName>
</protein>
<comment type="caution">
    <text evidence="1">The sequence shown here is derived from an EMBL/GenBank/DDBJ whole genome shotgun (WGS) entry which is preliminary data.</text>
</comment>
<dbReference type="Proteomes" id="UP001283361">
    <property type="component" value="Unassembled WGS sequence"/>
</dbReference>
<name>A0AAE0ZUX7_9GAST</name>
<dbReference type="EMBL" id="JAWDGP010003253">
    <property type="protein sequence ID" value="KAK3776000.1"/>
    <property type="molecule type" value="Genomic_DNA"/>
</dbReference>
<evidence type="ECO:0000313" key="1">
    <source>
        <dbReference type="EMBL" id="KAK3776000.1"/>
    </source>
</evidence>